<comment type="function">
    <text evidence="8">This protein is part of the stalk that links CF(0) to CF(1). It either transmits conformational changes from CF(0) to CF(1) or is implicated in proton conduction.</text>
</comment>
<dbReference type="InterPro" id="IPR000711">
    <property type="entry name" value="ATPase_OSCP/dsu"/>
</dbReference>
<keyword evidence="2 8" id="KW-0813">Transport</keyword>
<gene>
    <name evidence="8" type="primary">atpH</name>
    <name evidence="9" type="ORF">SAMN06309945_2326</name>
</gene>
<reference evidence="9 10" key="1">
    <citation type="submission" date="2017-02" db="EMBL/GenBank/DDBJ databases">
        <authorList>
            <person name="Peterson S.W."/>
        </authorList>
    </citation>
    <scope>NUCLEOTIDE SEQUENCE [LARGE SCALE GENOMIC DNA]</scope>
    <source>
        <strain evidence="9 10">VKM Ac-2059</strain>
    </source>
</reference>
<dbReference type="Pfam" id="PF00213">
    <property type="entry name" value="OSCP"/>
    <property type="match status" value="1"/>
</dbReference>
<dbReference type="GO" id="GO:0046933">
    <property type="term" value="F:proton-transporting ATP synthase activity, rotational mechanism"/>
    <property type="evidence" value="ECO:0007669"/>
    <property type="project" value="UniProtKB-UniRule"/>
</dbReference>
<dbReference type="PRINTS" id="PR00125">
    <property type="entry name" value="ATPASEDELTA"/>
</dbReference>
<evidence type="ECO:0000313" key="9">
    <source>
        <dbReference type="EMBL" id="SKC63965.1"/>
    </source>
</evidence>
<evidence type="ECO:0000256" key="7">
    <source>
        <dbReference type="ARBA" id="ARBA00023310"/>
    </source>
</evidence>
<protein>
    <recommendedName>
        <fullName evidence="8">ATP synthase subunit delta</fullName>
    </recommendedName>
    <alternativeName>
        <fullName evidence="8">ATP synthase F(1) sector subunit delta</fullName>
    </alternativeName>
    <alternativeName>
        <fullName evidence="8">F-type ATPase subunit delta</fullName>
        <shortName evidence="8">F-ATPase subunit delta</shortName>
    </alternativeName>
</protein>
<keyword evidence="5 8" id="KW-0472">Membrane</keyword>
<evidence type="ECO:0000313" key="10">
    <source>
        <dbReference type="Proteomes" id="UP000190857"/>
    </source>
</evidence>
<evidence type="ECO:0000256" key="6">
    <source>
        <dbReference type="ARBA" id="ARBA00023196"/>
    </source>
</evidence>
<keyword evidence="8" id="KW-1003">Cell membrane</keyword>
<comment type="subcellular location">
    <subcellularLocation>
        <location evidence="8">Cell membrane</location>
        <topology evidence="8">Peripheral membrane protein</topology>
    </subcellularLocation>
    <subcellularLocation>
        <location evidence="1">Membrane</location>
    </subcellularLocation>
</comment>
<keyword evidence="10" id="KW-1185">Reference proteome</keyword>
<evidence type="ECO:0000256" key="8">
    <source>
        <dbReference type="HAMAP-Rule" id="MF_01416"/>
    </source>
</evidence>
<dbReference type="Proteomes" id="UP000190857">
    <property type="component" value="Unassembled WGS sequence"/>
</dbReference>
<dbReference type="PANTHER" id="PTHR11910">
    <property type="entry name" value="ATP SYNTHASE DELTA CHAIN"/>
    <property type="match status" value="1"/>
</dbReference>
<evidence type="ECO:0000256" key="2">
    <source>
        <dbReference type="ARBA" id="ARBA00022448"/>
    </source>
</evidence>
<organism evidence="9 10">
    <name type="scientific">Okibacterium fritillariae</name>
    <dbReference type="NCBI Taxonomy" id="123320"/>
    <lineage>
        <taxon>Bacteria</taxon>
        <taxon>Bacillati</taxon>
        <taxon>Actinomycetota</taxon>
        <taxon>Actinomycetes</taxon>
        <taxon>Micrococcales</taxon>
        <taxon>Microbacteriaceae</taxon>
        <taxon>Okibacterium</taxon>
    </lineage>
</organism>
<dbReference type="GO" id="GO:0045259">
    <property type="term" value="C:proton-transporting ATP synthase complex"/>
    <property type="evidence" value="ECO:0007669"/>
    <property type="project" value="UniProtKB-KW"/>
</dbReference>
<dbReference type="EMBL" id="FUZP01000002">
    <property type="protein sequence ID" value="SKC63965.1"/>
    <property type="molecule type" value="Genomic_DNA"/>
</dbReference>
<accession>A0A1T5KKJ2</accession>
<dbReference type="InterPro" id="IPR020781">
    <property type="entry name" value="ATPase_OSCP/d_CS"/>
</dbReference>
<comment type="similarity">
    <text evidence="8">Belongs to the ATPase delta chain family.</text>
</comment>
<dbReference type="RefSeq" id="WP_079728363.1">
    <property type="nucleotide sequence ID" value="NZ_FUZP01000002.1"/>
</dbReference>
<dbReference type="NCBIfam" id="TIGR01145">
    <property type="entry name" value="ATP_synt_delta"/>
    <property type="match status" value="1"/>
</dbReference>
<keyword evidence="3 8" id="KW-0375">Hydrogen ion transport</keyword>
<evidence type="ECO:0000256" key="4">
    <source>
        <dbReference type="ARBA" id="ARBA00023065"/>
    </source>
</evidence>
<name>A0A1T5KKJ2_9MICO</name>
<proteinExistence type="inferred from homology"/>
<dbReference type="GO" id="GO:0005886">
    <property type="term" value="C:plasma membrane"/>
    <property type="evidence" value="ECO:0007669"/>
    <property type="project" value="UniProtKB-SubCell"/>
</dbReference>
<dbReference type="PROSITE" id="PS00389">
    <property type="entry name" value="ATPASE_DELTA"/>
    <property type="match status" value="1"/>
</dbReference>
<evidence type="ECO:0000256" key="3">
    <source>
        <dbReference type="ARBA" id="ARBA00022781"/>
    </source>
</evidence>
<dbReference type="OrthoDB" id="5242917at2"/>
<dbReference type="NCBIfam" id="NF009967">
    <property type="entry name" value="PRK13430.1"/>
    <property type="match status" value="1"/>
</dbReference>
<dbReference type="STRING" id="123320.SAMN06309945_2326"/>
<evidence type="ECO:0000256" key="5">
    <source>
        <dbReference type="ARBA" id="ARBA00023136"/>
    </source>
</evidence>
<keyword evidence="6 8" id="KW-0139">CF(1)</keyword>
<dbReference type="AlphaFoldDB" id="A0A1T5KKJ2"/>
<dbReference type="HAMAP" id="MF_01416">
    <property type="entry name" value="ATP_synth_delta_bact"/>
    <property type="match status" value="1"/>
</dbReference>
<sequence length="271" mass="28542">MGSATREALHESLRELDSTGAVGDNGSGRDLTTVSELFAVGRVVARTAHLRSALSDKAAPAEVKRQLVQTVFVSSVSERTLRLVSAAAAGRWSDEDGFVAGLEELGIRAAVQSVGSDVSIEQELFEFGRYVASDAELELALGSKLGDVQAKVALVESLLAGKASPQTVEIVRQLVQQPRGRRIRTLLRYAAGIAADQSNLTVATVTAATPLTEGQLARLRAGLSSLYGRDVKINVIVDASIMGGLRVQVGDDVIDGSVASRLHDLKLQLAG</sequence>
<evidence type="ECO:0000256" key="1">
    <source>
        <dbReference type="ARBA" id="ARBA00004370"/>
    </source>
</evidence>
<keyword evidence="7 8" id="KW-0066">ATP synthesis</keyword>
<keyword evidence="4 8" id="KW-0406">Ion transport</keyword>
<comment type="function">
    <text evidence="8">F(1)F(0) ATP synthase produces ATP from ADP in the presence of a proton or sodium gradient. F-type ATPases consist of two structural domains, F(1) containing the extramembraneous catalytic core and F(0) containing the membrane proton channel, linked together by a central stalk and a peripheral stalk. During catalysis, ATP synthesis in the catalytic domain of F(1) is coupled via a rotary mechanism of the central stalk subunits to proton translocation.</text>
</comment>